<name>A0A1G6D3W1_9HYPH</name>
<evidence type="ECO:0000256" key="3">
    <source>
        <dbReference type="ARBA" id="ARBA00022692"/>
    </source>
</evidence>
<keyword evidence="15" id="KW-1185">Reference proteome</keyword>
<evidence type="ECO:0000256" key="6">
    <source>
        <dbReference type="ARBA" id="ARBA00023136"/>
    </source>
</evidence>
<feature type="transmembrane region" description="Helical" evidence="10">
    <location>
        <begin position="151"/>
        <end position="169"/>
    </location>
</feature>
<dbReference type="GO" id="GO:0016020">
    <property type="term" value="C:membrane"/>
    <property type="evidence" value="ECO:0007669"/>
    <property type="project" value="UniProtKB-SubCell"/>
</dbReference>
<keyword evidence="9" id="KW-0407">Ion channel</keyword>
<dbReference type="Gene3D" id="3.40.190.10">
    <property type="entry name" value="Periplasmic binding protein-like II"/>
    <property type="match status" value="2"/>
</dbReference>
<feature type="domain" description="Ionotropic glutamate receptor C-terminal" evidence="13">
    <location>
        <begin position="38"/>
        <end position="366"/>
    </location>
</feature>
<evidence type="ECO:0000256" key="5">
    <source>
        <dbReference type="ARBA" id="ARBA00023065"/>
    </source>
</evidence>
<evidence type="ECO:0000256" key="7">
    <source>
        <dbReference type="ARBA" id="ARBA00023170"/>
    </source>
</evidence>
<evidence type="ECO:0000256" key="4">
    <source>
        <dbReference type="ARBA" id="ARBA00022989"/>
    </source>
</evidence>
<evidence type="ECO:0000256" key="9">
    <source>
        <dbReference type="ARBA" id="ARBA00023303"/>
    </source>
</evidence>
<dbReference type="AlphaFoldDB" id="A0A1G6D3W1"/>
<protein>
    <submittedName>
        <fullName evidence="14">Amino acid ABC transporter substrate-binding protein, PAAT family (TC 3.A.1.3.-)</fullName>
    </submittedName>
</protein>
<evidence type="ECO:0000256" key="10">
    <source>
        <dbReference type="SAM" id="Phobius"/>
    </source>
</evidence>
<dbReference type="Proteomes" id="UP000199071">
    <property type="component" value="Unassembled WGS sequence"/>
</dbReference>
<feature type="chain" id="PRO_5011786589" evidence="11">
    <location>
        <begin position="24"/>
        <end position="368"/>
    </location>
</feature>
<dbReference type="SMART" id="SM00062">
    <property type="entry name" value="PBPb"/>
    <property type="match status" value="1"/>
</dbReference>
<dbReference type="SMART" id="SM00079">
    <property type="entry name" value="PBPe"/>
    <property type="match status" value="1"/>
</dbReference>
<keyword evidence="6 10" id="KW-0472">Membrane</keyword>
<feature type="transmembrane region" description="Helical" evidence="10">
    <location>
        <begin position="210"/>
        <end position="230"/>
    </location>
</feature>
<dbReference type="InterPro" id="IPR015683">
    <property type="entry name" value="Ionotropic_Glu_rcpt"/>
</dbReference>
<keyword evidence="7" id="KW-0675">Receptor</keyword>
<evidence type="ECO:0000256" key="8">
    <source>
        <dbReference type="ARBA" id="ARBA00023180"/>
    </source>
</evidence>
<dbReference type="Gene3D" id="1.10.287.70">
    <property type="match status" value="1"/>
</dbReference>
<comment type="subcellular location">
    <subcellularLocation>
        <location evidence="1">Membrane</location>
        <topology evidence="1">Multi-pass membrane protein</topology>
    </subcellularLocation>
</comment>
<evidence type="ECO:0000259" key="12">
    <source>
        <dbReference type="SMART" id="SM00062"/>
    </source>
</evidence>
<proteinExistence type="predicted"/>
<evidence type="ECO:0000256" key="11">
    <source>
        <dbReference type="SAM" id="SignalP"/>
    </source>
</evidence>
<dbReference type="SUPFAM" id="SSF53850">
    <property type="entry name" value="Periplasmic binding protein-like II"/>
    <property type="match status" value="1"/>
</dbReference>
<organism evidence="14 15">
    <name type="scientific">Bauldia litoralis</name>
    <dbReference type="NCBI Taxonomy" id="665467"/>
    <lineage>
        <taxon>Bacteria</taxon>
        <taxon>Pseudomonadati</taxon>
        <taxon>Pseudomonadota</taxon>
        <taxon>Alphaproteobacteria</taxon>
        <taxon>Hyphomicrobiales</taxon>
        <taxon>Kaistiaceae</taxon>
        <taxon>Bauldia</taxon>
    </lineage>
</organism>
<dbReference type="STRING" id="665467.SAMN02982931_02975"/>
<evidence type="ECO:0000259" key="13">
    <source>
        <dbReference type="SMART" id="SM00079"/>
    </source>
</evidence>
<keyword evidence="5" id="KW-0406">Ion transport</keyword>
<dbReference type="PANTHER" id="PTHR18966">
    <property type="entry name" value="IONOTROPIC GLUTAMATE RECEPTOR"/>
    <property type="match status" value="1"/>
</dbReference>
<keyword evidence="3 10" id="KW-0812">Transmembrane</keyword>
<dbReference type="InterPro" id="IPR001320">
    <property type="entry name" value="Iontro_rcpt_C"/>
</dbReference>
<sequence length="368" mass="39866">MHIGLLRALAIFVALATSSASVAQDAEPQPPTAAAAEPVKVGLYLSPPFVMEKDGAYAGLAIDLWEAFSDSAGLESDYQVFPTVRELVLATAAADIDVAVTNLTITRRRAETVDFTHPWFDAGMRIMVDDDRTTSFGDVWDGLRDSGFLRAYAWLAFVIVVATLLVTLFDRRFDKSFPTRWRDGVAESFYTVMSVTTSGKPPSRKNLFGWVGRIWSAFWLVCGIAVFAYITSSVTSVMTTISLTNQINSLDDLPGQTVGVLAGGVSQDYAEEQGFAHIEYASTDEEVAALLRGEVAALIGDAPVLEYYAHTHPEDTVSVVGAIFEPDKYGFALPPGSPLTKRLSLEIIGASESGALDDFSSRYFGDQP</sequence>
<keyword evidence="11" id="KW-0732">Signal</keyword>
<feature type="signal peptide" evidence="11">
    <location>
        <begin position="1"/>
        <end position="23"/>
    </location>
</feature>
<keyword evidence="2" id="KW-0813">Transport</keyword>
<evidence type="ECO:0000313" key="14">
    <source>
        <dbReference type="EMBL" id="SDB39788.1"/>
    </source>
</evidence>
<dbReference type="GO" id="GO:0015276">
    <property type="term" value="F:ligand-gated monoatomic ion channel activity"/>
    <property type="evidence" value="ECO:0007669"/>
    <property type="project" value="InterPro"/>
</dbReference>
<evidence type="ECO:0000313" key="15">
    <source>
        <dbReference type="Proteomes" id="UP000199071"/>
    </source>
</evidence>
<dbReference type="Pfam" id="PF00497">
    <property type="entry name" value="SBP_bac_3"/>
    <property type="match status" value="1"/>
</dbReference>
<keyword evidence="8" id="KW-0325">Glycoprotein</keyword>
<gene>
    <name evidence="14" type="ORF">SAMN02982931_02975</name>
</gene>
<dbReference type="SUPFAM" id="SSF81324">
    <property type="entry name" value="Voltage-gated potassium channels"/>
    <property type="match status" value="1"/>
</dbReference>
<evidence type="ECO:0000256" key="1">
    <source>
        <dbReference type="ARBA" id="ARBA00004141"/>
    </source>
</evidence>
<keyword evidence="4 10" id="KW-1133">Transmembrane helix</keyword>
<dbReference type="InterPro" id="IPR001638">
    <property type="entry name" value="Solute-binding_3/MltF_N"/>
</dbReference>
<feature type="domain" description="Solute-binding protein family 3/N-terminal" evidence="12">
    <location>
        <begin position="38"/>
        <end position="367"/>
    </location>
</feature>
<accession>A0A1G6D3W1</accession>
<dbReference type="OrthoDB" id="9799090at2"/>
<dbReference type="EMBL" id="FMXQ01000006">
    <property type="protein sequence ID" value="SDB39788.1"/>
    <property type="molecule type" value="Genomic_DNA"/>
</dbReference>
<evidence type="ECO:0000256" key="2">
    <source>
        <dbReference type="ARBA" id="ARBA00022448"/>
    </source>
</evidence>
<reference evidence="14 15" key="1">
    <citation type="submission" date="2016-10" db="EMBL/GenBank/DDBJ databases">
        <authorList>
            <person name="de Groot N.N."/>
        </authorList>
    </citation>
    <scope>NUCLEOTIDE SEQUENCE [LARGE SCALE GENOMIC DNA]</scope>
    <source>
        <strain evidence="14 15">ATCC 35022</strain>
    </source>
</reference>